<evidence type="ECO:0000313" key="2">
    <source>
        <dbReference type="Proteomes" id="UP000823941"/>
    </source>
</evidence>
<sequence>AMDAVASNAVALHLTKLSALGVSPPALPLSAPLTASLTAPLASLPASLAALPAAPLAPLAAVLPPPGVVIPPAVAPVTVCLYTSSTLYYILSMSPVTFIEGFLRLVNS</sequence>
<name>A0ABQ7Q5N0_PLUXY</name>
<keyword evidence="2" id="KW-1185">Reference proteome</keyword>
<organism evidence="1 2">
    <name type="scientific">Plutella xylostella</name>
    <name type="common">Diamondback moth</name>
    <name type="synonym">Plutella maculipennis</name>
    <dbReference type="NCBI Taxonomy" id="51655"/>
    <lineage>
        <taxon>Eukaryota</taxon>
        <taxon>Metazoa</taxon>
        <taxon>Ecdysozoa</taxon>
        <taxon>Arthropoda</taxon>
        <taxon>Hexapoda</taxon>
        <taxon>Insecta</taxon>
        <taxon>Pterygota</taxon>
        <taxon>Neoptera</taxon>
        <taxon>Endopterygota</taxon>
        <taxon>Lepidoptera</taxon>
        <taxon>Glossata</taxon>
        <taxon>Ditrysia</taxon>
        <taxon>Yponomeutoidea</taxon>
        <taxon>Plutellidae</taxon>
        <taxon>Plutella</taxon>
    </lineage>
</organism>
<protein>
    <submittedName>
        <fullName evidence="1">Uncharacterized protein</fullName>
    </submittedName>
</protein>
<dbReference type="Proteomes" id="UP000823941">
    <property type="component" value="Chromosome 21"/>
</dbReference>
<evidence type="ECO:0000313" key="1">
    <source>
        <dbReference type="EMBL" id="KAG7300547.1"/>
    </source>
</evidence>
<reference evidence="1 2" key="1">
    <citation type="submission" date="2021-06" db="EMBL/GenBank/DDBJ databases">
        <title>A haploid diamondback moth (Plutella xylostella L.) genome assembly resolves 31 chromosomes and identifies a diamide resistance mutation.</title>
        <authorList>
            <person name="Ward C.M."/>
            <person name="Perry K.D."/>
            <person name="Baker G."/>
            <person name="Powis K."/>
            <person name="Heckel D.G."/>
            <person name="Baxter S.W."/>
        </authorList>
    </citation>
    <scope>NUCLEOTIDE SEQUENCE [LARGE SCALE GENOMIC DNA]</scope>
    <source>
        <strain evidence="1 2">LV</strain>
        <tissue evidence="1">Single pupa</tissue>
    </source>
</reference>
<proteinExistence type="predicted"/>
<comment type="caution">
    <text evidence="1">The sequence shown here is derived from an EMBL/GenBank/DDBJ whole genome shotgun (WGS) entry which is preliminary data.</text>
</comment>
<gene>
    <name evidence="1" type="ORF">JYU34_016192</name>
</gene>
<feature type="non-terminal residue" evidence="1">
    <location>
        <position position="1"/>
    </location>
</feature>
<dbReference type="EMBL" id="JAHIBW010000021">
    <property type="protein sequence ID" value="KAG7300547.1"/>
    <property type="molecule type" value="Genomic_DNA"/>
</dbReference>
<accession>A0ABQ7Q5N0</accession>